<dbReference type="EMBL" id="NRSH01000012">
    <property type="protein sequence ID" value="MBK1725855.1"/>
    <property type="molecule type" value="Genomic_DNA"/>
</dbReference>
<dbReference type="RefSeq" id="WP_200256396.1">
    <property type="nucleotide sequence ID" value="NZ_NRSH01000012.1"/>
</dbReference>
<feature type="region of interest" description="Disordered" evidence="1">
    <location>
        <begin position="51"/>
        <end position="82"/>
    </location>
</feature>
<gene>
    <name evidence="2" type="ORF">CKO13_02230</name>
</gene>
<evidence type="ECO:0000313" key="3">
    <source>
        <dbReference type="Proteomes" id="UP000738126"/>
    </source>
</evidence>
<dbReference type="Proteomes" id="UP000738126">
    <property type="component" value="Unassembled WGS sequence"/>
</dbReference>
<keyword evidence="3" id="KW-1185">Reference proteome</keyword>
<accession>A0ABS1E302</accession>
<evidence type="ECO:0000313" key="2">
    <source>
        <dbReference type="EMBL" id="MBK1725855.1"/>
    </source>
</evidence>
<evidence type="ECO:0000256" key="1">
    <source>
        <dbReference type="SAM" id="MobiDB-lite"/>
    </source>
</evidence>
<name>A0ABS1E302_9GAMM</name>
<proteinExistence type="predicted"/>
<comment type="caution">
    <text evidence="2">The sequence shown here is derived from an EMBL/GenBank/DDBJ whole genome shotgun (WGS) entry which is preliminary data.</text>
</comment>
<protein>
    <submittedName>
        <fullName evidence="2">Uncharacterized protein</fullName>
    </submittedName>
</protein>
<organism evidence="2 3">
    <name type="scientific">Halorhodospira neutriphila</name>
    <dbReference type="NCBI Taxonomy" id="168379"/>
    <lineage>
        <taxon>Bacteria</taxon>
        <taxon>Pseudomonadati</taxon>
        <taxon>Pseudomonadota</taxon>
        <taxon>Gammaproteobacteria</taxon>
        <taxon>Chromatiales</taxon>
        <taxon>Ectothiorhodospiraceae</taxon>
        <taxon>Halorhodospira</taxon>
    </lineage>
</organism>
<reference evidence="2 3" key="1">
    <citation type="journal article" date="2020" name="Microorganisms">
        <title>Osmotic Adaptation and Compatible Solute Biosynthesis of Phototrophic Bacteria as Revealed from Genome Analyses.</title>
        <authorList>
            <person name="Imhoff J.F."/>
            <person name="Rahn T."/>
            <person name="Kunzel S."/>
            <person name="Keller A."/>
            <person name="Neulinger S.C."/>
        </authorList>
    </citation>
    <scope>NUCLEOTIDE SEQUENCE [LARGE SCALE GENOMIC DNA]</scope>
    <source>
        <strain evidence="2 3">DSM 15116</strain>
    </source>
</reference>
<sequence>MSKESLDTFAGWRARARLVRPDARPSGWTGQEGEPEPLYRQADTVPIESEADLDATSAAPAQSRYPGVYDYGSAAGPKRRKR</sequence>